<evidence type="ECO:0000313" key="15">
    <source>
        <dbReference type="EMBL" id="MEI5995151.1"/>
    </source>
</evidence>
<dbReference type="PROSITE" id="PS50893">
    <property type="entry name" value="ABC_TRANSPORTER_2"/>
    <property type="match status" value="1"/>
</dbReference>
<keyword evidence="7 12" id="KW-0472">Membrane</keyword>
<dbReference type="GO" id="GO:0005524">
    <property type="term" value="F:ATP binding"/>
    <property type="evidence" value="ECO:0007669"/>
    <property type="project" value="UniProtKB-KW"/>
</dbReference>
<keyword evidence="6 12" id="KW-1133">Transmembrane helix</keyword>
<evidence type="ECO:0000256" key="3">
    <source>
        <dbReference type="ARBA" id="ARBA00022692"/>
    </source>
</evidence>
<evidence type="ECO:0000256" key="10">
    <source>
        <dbReference type="ARBA" id="ARBA00061674"/>
    </source>
</evidence>
<evidence type="ECO:0000256" key="6">
    <source>
        <dbReference type="ARBA" id="ARBA00022989"/>
    </source>
</evidence>
<dbReference type="Gene3D" id="1.20.1560.10">
    <property type="entry name" value="ABC transporter type 1, transmembrane domain"/>
    <property type="match status" value="1"/>
</dbReference>
<feature type="transmembrane region" description="Helical" evidence="12">
    <location>
        <begin position="49"/>
        <end position="74"/>
    </location>
</feature>
<evidence type="ECO:0000259" key="13">
    <source>
        <dbReference type="PROSITE" id="PS50893"/>
    </source>
</evidence>
<sequence length="571" mass="64576">MLKRFFSYYHPYKRLFILDFGCAVIAGLLELSFPVVVNQVIDKIMPKGNFRLIALACIGLLLFYILNTFLQYIVVFFGHKLGVNIETDMRRELYGHLQTQPFEYYDNQKTGKLMSRLTTDLFEISEVAHHGPEDVFITIMTLVGSFYLMLRIHVQLALATFILLPFITVALVFFNKKMTKVNTKIYDNLGDFNAGVEASVSGIRVTQSFANEPFERQRFEGLNQAYRQSKITFYKVMGISASYNYFLIRLISLFTLIFGAYYTIKGEITDGQFVGFILLSNVFVRPIEKVNNMIESYPKGIAGFKRFTEEIDKKPTIQDRANAVAVDYLHGDIVYNDVSFSYADSTKVLNHIDLKIVPGETVAFVGQSGSGKTTLCNLLPRFYEVTEGKITIDGINIQDMTLASLRNQIGIVQQDVFLFPGTIRENIAYGKLEATEEEIQKAVQLAHLEKVVDQMSDGLDTLIGERGVKLSGGQKQRVAIARMFLKNPPILILDEATSALDTETEQVIQESLNSLSKGRTTLIIAHRLATIKHATRIIVVSDKGILEEGTHEELLARGGHYRRLHDAQFRQ</sequence>
<evidence type="ECO:0000256" key="4">
    <source>
        <dbReference type="ARBA" id="ARBA00022741"/>
    </source>
</evidence>
<dbReference type="PANTHER" id="PTHR43394:SF1">
    <property type="entry name" value="ATP-BINDING CASSETTE SUB-FAMILY B MEMBER 10, MITOCHONDRIAL"/>
    <property type="match status" value="1"/>
</dbReference>
<evidence type="ECO:0000256" key="7">
    <source>
        <dbReference type="ARBA" id="ARBA00023136"/>
    </source>
</evidence>
<accession>A0A242CIA4</accession>
<evidence type="ECO:0000313" key="17">
    <source>
        <dbReference type="Proteomes" id="UP000195139"/>
    </source>
</evidence>
<dbReference type="GO" id="GO:0005886">
    <property type="term" value="C:plasma membrane"/>
    <property type="evidence" value="ECO:0007669"/>
    <property type="project" value="UniProtKB-SubCell"/>
</dbReference>
<protein>
    <recommendedName>
        <fullName evidence="11">Multidrug resistance ABC transporter ATP-binding and permease protein</fullName>
        <ecNumber evidence="2">7.6.2.2</ecNumber>
    </recommendedName>
</protein>
<evidence type="ECO:0000256" key="9">
    <source>
        <dbReference type="ARBA" id="ARBA00059943"/>
    </source>
</evidence>
<dbReference type="GO" id="GO:0015421">
    <property type="term" value="F:ABC-type oligopeptide transporter activity"/>
    <property type="evidence" value="ECO:0007669"/>
    <property type="project" value="TreeGrafter"/>
</dbReference>
<feature type="transmembrane region" description="Helical" evidence="12">
    <location>
        <begin position="152"/>
        <end position="174"/>
    </location>
</feature>
<evidence type="ECO:0000256" key="5">
    <source>
        <dbReference type="ARBA" id="ARBA00022840"/>
    </source>
</evidence>
<feature type="transmembrane region" description="Helical" evidence="12">
    <location>
        <begin position="15"/>
        <end position="37"/>
    </location>
</feature>
<reference evidence="15 17" key="2">
    <citation type="submission" date="2018-07" db="EMBL/GenBank/DDBJ databases">
        <title>The Genome Sequence of Enterococcus sp. DIV0659b.</title>
        <authorList>
            <consortium name="The Broad Institute Genomics Platform"/>
            <consortium name="The Broad Institute Genomic Center for Infectious Diseases"/>
            <person name="Earl A."/>
            <person name="Manson A."/>
            <person name="Schwartman J."/>
            <person name="Gilmore M."/>
            <person name="Abouelleil A."/>
            <person name="Cao P."/>
            <person name="Chapman S."/>
            <person name="Cusick C."/>
            <person name="Shea T."/>
            <person name="Young S."/>
            <person name="Neafsey D."/>
            <person name="Nusbaum C."/>
            <person name="Birren B."/>
        </authorList>
    </citation>
    <scope>NUCLEOTIDE SEQUENCE [LARGE SCALE GENOMIC DNA]</scope>
    <source>
        <strain evidence="15 17">4G2_DIV0659</strain>
    </source>
</reference>
<dbReference type="EC" id="7.6.2.2" evidence="2"/>
<dbReference type="AlphaFoldDB" id="A0A242CIA4"/>
<feature type="domain" description="ABC transporter" evidence="13">
    <location>
        <begin position="333"/>
        <end position="567"/>
    </location>
</feature>
<dbReference type="STRING" id="1834181.A5880_000639"/>
<dbReference type="GO" id="GO:0016887">
    <property type="term" value="F:ATP hydrolysis activity"/>
    <property type="evidence" value="ECO:0007669"/>
    <property type="project" value="InterPro"/>
</dbReference>
<dbReference type="Pfam" id="PF00664">
    <property type="entry name" value="ABC_membrane"/>
    <property type="match status" value="1"/>
</dbReference>
<dbReference type="RefSeq" id="WP_086329568.1">
    <property type="nucleotide sequence ID" value="NZ_NGLE02000001.1"/>
</dbReference>
<evidence type="ECO:0000256" key="2">
    <source>
        <dbReference type="ARBA" id="ARBA00012191"/>
    </source>
</evidence>
<dbReference type="EMBL" id="NGLE01000001">
    <property type="protein sequence ID" value="OTO09956.1"/>
    <property type="molecule type" value="Genomic_DNA"/>
</dbReference>
<evidence type="ECO:0000256" key="1">
    <source>
        <dbReference type="ARBA" id="ARBA00004651"/>
    </source>
</evidence>
<dbReference type="SMART" id="SM00382">
    <property type="entry name" value="AAA"/>
    <property type="match status" value="1"/>
</dbReference>
<comment type="caution">
    <text evidence="16">The sequence shown here is derived from an EMBL/GenBank/DDBJ whole genome shotgun (WGS) entry which is preliminary data.</text>
</comment>
<dbReference type="PANTHER" id="PTHR43394">
    <property type="entry name" value="ATP-DEPENDENT PERMEASE MDL1, MITOCHONDRIAL"/>
    <property type="match status" value="1"/>
</dbReference>
<evidence type="ECO:0000259" key="14">
    <source>
        <dbReference type="PROSITE" id="PS50929"/>
    </source>
</evidence>
<dbReference type="PROSITE" id="PS50929">
    <property type="entry name" value="ABC_TM1F"/>
    <property type="match status" value="1"/>
</dbReference>
<dbReference type="SUPFAM" id="SSF90123">
    <property type="entry name" value="ABC transporter transmembrane region"/>
    <property type="match status" value="1"/>
</dbReference>
<dbReference type="Proteomes" id="UP000195139">
    <property type="component" value="Unassembled WGS sequence"/>
</dbReference>
<dbReference type="InterPro" id="IPR017871">
    <property type="entry name" value="ABC_transporter-like_CS"/>
</dbReference>
<comment type="subcellular location">
    <subcellularLocation>
        <location evidence="1">Cell membrane</location>
        <topology evidence="1">Multi-pass membrane protein</topology>
    </subcellularLocation>
</comment>
<dbReference type="InterPro" id="IPR003593">
    <property type="entry name" value="AAA+_ATPase"/>
</dbReference>
<evidence type="ECO:0000256" key="12">
    <source>
        <dbReference type="SAM" id="Phobius"/>
    </source>
</evidence>
<dbReference type="EMBL" id="NGLE02000001">
    <property type="protein sequence ID" value="MEI5995151.1"/>
    <property type="molecule type" value="Genomic_DNA"/>
</dbReference>
<keyword evidence="3 12" id="KW-0812">Transmembrane</keyword>
<dbReference type="Pfam" id="PF00005">
    <property type="entry name" value="ABC_tran"/>
    <property type="match status" value="1"/>
</dbReference>
<proteinExistence type="inferred from homology"/>
<keyword evidence="17" id="KW-1185">Reference proteome</keyword>
<dbReference type="FunFam" id="3.40.50.300:FF:000218">
    <property type="entry name" value="Multidrug ABC transporter ATP-binding protein"/>
    <property type="match status" value="1"/>
</dbReference>
<comment type="similarity">
    <text evidence="10">Belongs to the ABC transporter superfamily. Multidrug exporter LmrA (TC 3.A.1.117.1) family.</text>
</comment>
<dbReference type="PROSITE" id="PS00211">
    <property type="entry name" value="ABC_TRANSPORTER_1"/>
    <property type="match status" value="1"/>
</dbReference>
<organism evidence="16">
    <name type="scientific">Candidatus Enterococcus mansonii</name>
    <dbReference type="NCBI Taxonomy" id="1834181"/>
    <lineage>
        <taxon>Bacteria</taxon>
        <taxon>Bacillati</taxon>
        <taxon>Bacillota</taxon>
        <taxon>Bacilli</taxon>
        <taxon>Lactobacillales</taxon>
        <taxon>Enterococcaceae</taxon>
        <taxon>Enterococcus</taxon>
    </lineage>
</organism>
<dbReference type="InterPro" id="IPR027417">
    <property type="entry name" value="P-loop_NTPase"/>
</dbReference>
<dbReference type="InterPro" id="IPR036640">
    <property type="entry name" value="ABC1_TM_sf"/>
</dbReference>
<dbReference type="InterPro" id="IPR011527">
    <property type="entry name" value="ABC1_TM_dom"/>
</dbReference>
<evidence type="ECO:0000256" key="8">
    <source>
        <dbReference type="ARBA" id="ARBA00034018"/>
    </source>
</evidence>
<evidence type="ECO:0000256" key="11">
    <source>
        <dbReference type="ARBA" id="ARBA00072598"/>
    </source>
</evidence>
<dbReference type="InterPro" id="IPR003439">
    <property type="entry name" value="ABC_transporter-like_ATP-bd"/>
</dbReference>
<gene>
    <name evidence="16" type="ORF">A5880_000639</name>
    <name evidence="15" type="ORF">A5880_002741</name>
</gene>
<reference evidence="16" key="1">
    <citation type="submission" date="2017-05" db="EMBL/GenBank/DDBJ databases">
        <title>The Genome Sequence of Enterococcus sp. 4G2_DIV0659.</title>
        <authorList>
            <consortium name="The Broad Institute Genomics Platform"/>
            <consortium name="The Broad Institute Genomic Center for Infectious Diseases"/>
            <person name="Earl A."/>
            <person name="Manson A."/>
            <person name="Schwartman J."/>
            <person name="Gilmore M."/>
            <person name="Abouelleil A."/>
            <person name="Cao P."/>
            <person name="Chapman S."/>
            <person name="Cusick C."/>
            <person name="Shea T."/>
            <person name="Young S."/>
            <person name="Neafsey D."/>
            <person name="Nusbaum C."/>
            <person name="Birren B."/>
        </authorList>
    </citation>
    <scope>NUCLEOTIDE SEQUENCE [LARGE SCALE GENOMIC DNA]</scope>
    <source>
        <strain evidence="16">4G2_DIV0659</strain>
    </source>
</reference>
<dbReference type="Gene3D" id="3.40.50.300">
    <property type="entry name" value="P-loop containing nucleotide triphosphate hydrolases"/>
    <property type="match status" value="1"/>
</dbReference>
<dbReference type="InterPro" id="IPR039421">
    <property type="entry name" value="Type_1_exporter"/>
</dbReference>
<dbReference type="OrthoDB" id="9770415at2"/>
<keyword evidence="5 16" id="KW-0067">ATP-binding</keyword>
<feature type="domain" description="ABC transmembrane type-1" evidence="14">
    <location>
        <begin position="17"/>
        <end position="299"/>
    </location>
</feature>
<feature type="transmembrane region" description="Helical" evidence="12">
    <location>
        <begin position="243"/>
        <end position="264"/>
    </location>
</feature>
<name>A0A242CIA4_9ENTE</name>
<dbReference type="GO" id="GO:0008559">
    <property type="term" value="F:ABC-type xenobiotic transporter activity"/>
    <property type="evidence" value="ECO:0007669"/>
    <property type="project" value="UniProtKB-EC"/>
</dbReference>
<comment type="catalytic activity">
    <reaction evidence="8">
        <text>ATP + H2O + xenobioticSide 1 = ADP + phosphate + xenobioticSide 2.</text>
        <dbReference type="EC" id="7.6.2.2"/>
    </reaction>
</comment>
<keyword evidence="4" id="KW-0547">Nucleotide-binding</keyword>
<comment type="function">
    <text evidence="9">Efflux transporter for a variety of amphiphilic cationic compounds, including antibiotics.</text>
</comment>
<dbReference type="SUPFAM" id="SSF52540">
    <property type="entry name" value="P-loop containing nucleoside triphosphate hydrolases"/>
    <property type="match status" value="1"/>
</dbReference>
<evidence type="ECO:0000313" key="16">
    <source>
        <dbReference type="EMBL" id="OTO09956.1"/>
    </source>
</evidence>
<dbReference type="CDD" id="cd18549">
    <property type="entry name" value="ABC_6TM_YwjA_like"/>
    <property type="match status" value="1"/>
</dbReference>